<proteinExistence type="predicted"/>
<reference evidence="2" key="2">
    <citation type="submission" date="2022-12" db="EMBL/GenBank/DDBJ databases">
        <authorList>
            <person name="Sun Q."/>
            <person name="Zhou Y."/>
        </authorList>
    </citation>
    <scope>NUCLEOTIDE SEQUENCE</scope>
    <source>
        <strain evidence="2">CGMCC 1.15034</strain>
    </source>
</reference>
<comment type="caution">
    <text evidence="2">The sequence shown here is derived from an EMBL/GenBank/DDBJ whole genome shotgun (WGS) entry which is preliminary data.</text>
</comment>
<evidence type="ECO:0000256" key="1">
    <source>
        <dbReference type="SAM" id="MobiDB-lite"/>
    </source>
</evidence>
<reference evidence="2" key="1">
    <citation type="journal article" date="2014" name="Int. J. Syst. Evol. Microbiol.">
        <title>Complete genome sequence of Corynebacterium casei LMG S-19264T (=DSM 44701T), isolated from a smear-ripened cheese.</title>
        <authorList>
            <consortium name="US DOE Joint Genome Institute (JGI-PGF)"/>
            <person name="Walter F."/>
            <person name="Albersmeier A."/>
            <person name="Kalinowski J."/>
            <person name="Ruckert C."/>
        </authorList>
    </citation>
    <scope>NUCLEOTIDE SEQUENCE</scope>
    <source>
        <strain evidence="2">CGMCC 1.15034</strain>
    </source>
</reference>
<dbReference type="EMBL" id="BMHC01000002">
    <property type="protein sequence ID" value="GGI22270.1"/>
    <property type="molecule type" value="Genomic_DNA"/>
</dbReference>
<gene>
    <name evidence="2" type="ORF">GCM10010987_18560</name>
</gene>
<name>A0AA87W5D1_9BRAD</name>
<feature type="region of interest" description="Disordered" evidence="1">
    <location>
        <begin position="37"/>
        <end position="66"/>
    </location>
</feature>
<dbReference type="AlphaFoldDB" id="A0AA87W5D1"/>
<feature type="compositionally biased region" description="Basic and acidic residues" evidence="1">
    <location>
        <begin position="37"/>
        <end position="49"/>
    </location>
</feature>
<protein>
    <submittedName>
        <fullName evidence="2">Uncharacterized protein</fullName>
    </submittedName>
</protein>
<sequence>MQTLAGRELALAQRLAGAAGDADMKCDGHRLFQKVQREAKRRTDPDLRGRFPVAEHPVRRSKTRPRWQVSRLAEQGLCPSIPAFPIPGGISGFGHLSGHGRGGGCILDPNPADSDPIAFPLRLS</sequence>
<evidence type="ECO:0000313" key="3">
    <source>
        <dbReference type="Proteomes" id="UP000625079"/>
    </source>
</evidence>
<evidence type="ECO:0000313" key="2">
    <source>
        <dbReference type="EMBL" id="GGI22270.1"/>
    </source>
</evidence>
<accession>A0AA87W5D1</accession>
<organism evidence="2 3">
    <name type="scientific">Bradyrhizobium guangdongense</name>
    <dbReference type="NCBI Taxonomy" id="1325090"/>
    <lineage>
        <taxon>Bacteria</taxon>
        <taxon>Pseudomonadati</taxon>
        <taxon>Pseudomonadota</taxon>
        <taxon>Alphaproteobacteria</taxon>
        <taxon>Hyphomicrobiales</taxon>
        <taxon>Nitrobacteraceae</taxon>
        <taxon>Bradyrhizobium</taxon>
    </lineage>
</organism>
<dbReference type="Proteomes" id="UP000625079">
    <property type="component" value="Unassembled WGS sequence"/>
</dbReference>